<dbReference type="Proteomes" id="UP000537204">
    <property type="component" value="Unassembled WGS sequence"/>
</dbReference>
<evidence type="ECO:0000313" key="2">
    <source>
        <dbReference type="Proteomes" id="UP000537204"/>
    </source>
</evidence>
<sequence>MMYEIVKLNQVHFTQKVRALLKAVTRTTSIKPMNVTANKNRNYFLI</sequence>
<evidence type="ECO:0000313" key="1">
    <source>
        <dbReference type="EMBL" id="MBB5637673.1"/>
    </source>
</evidence>
<dbReference type="AlphaFoldDB" id="A0A7W9E051"/>
<proteinExistence type="predicted"/>
<dbReference type="EMBL" id="JACHCE010000005">
    <property type="protein sequence ID" value="MBB5637673.1"/>
    <property type="molecule type" value="Genomic_DNA"/>
</dbReference>
<comment type="caution">
    <text evidence="1">The sequence shown here is derived from an EMBL/GenBank/DDBJ whole genome shotgun (WGS) entry which is preliminary data.</text>
</comment>
<gene>
    <name evidence="1" type="ORF">HDE68_003588</name>
</gene>
<name>A0A7W9E051_9SPHI</name>
<accession>A0A7W9E051</accession>
<protein>
    <submittedName>
        <fullName evidence="1">Uncharacterized protein</fullName>
    </submittedName>
</protein>
<organism evidence="1 2">
    <name type="scientific">Pedobacter cryoconitis</name>
    <dbReference type="NCBI Taxonomy" id="188932"/>
    <lineage>
        <taxon>Bacteria</taxon>
        <taxon>Pseudomonadati</taxon>
        <taxon>Bacteroidota</taxon>
        <taxon>Sphingobacteriia</taxon>
        <taxon>Sphingobacteriales</taxon>
        <taxon>Sphingobacteriaceae</taxon>
        <taxon>Pedobacter</taxon>
    </lineage>
</organism>
<reference evidence="1 2" key="1">
    <citation type="submission" date="2020-08" db="EMBL/GenBank/DDBJ databases">
        <title>Genomic Encyclopedia of Type Strains, Phase IV (KMG-V): Genome sequencing to study the core and pangenomes of soil and plant-associated prokaryotes.</title>
        <authorList>
            <person name="Whitman W."/>
        </authorList>
    </citation>
    <scope>NUCLEOTIDE SEQUENCE [LARGE SCALE GENOMIC DNA]</scope>
    <source>
        <strain evidence="1 2">S3M1</strain>
    </source>
</reference>